<sequence length="198" mass="22388">MADPKPIELTLPSKYAPKTSGPPLPSSAPDLEWMTGTWSVTHSTLAMWRTARNVRITYTLLPAKSDLRPRMDDLVEYEPTGKQGVVKSVQGIDTQADKGWNWKGKGALFFVGSHWEIMGWGDAVTPSGDRERWAVTYFAPTMFTKEGLDIYCDRKEGLSEQTYERIMEALLKLDAEHVVDLVKKEMQPVEITLPWAEK</sequence>
<proteinExistence type="predicted"/>
<dbReference type="EMBL" id="JAGPNK010000006">
    <property type="protein sequence ID" value="KAH7320059.1"/>
    <property type="molecule type" value="Genomic_DNA"/>
</dbReference>
<dbReference type="OrthoDB" id="9975758at2759"/>
<reference evidence="2" key="1">
    <citation type="journal article" date="2021" name="Nat. Commun.">
        <title>Genetic determinants of endophytism in the Arabidopsis root mycobiome.</title>
        <authorList>
            <person name="Mesny F."/>
            <person name="Miyauchi S."/>
            <person name="Thiergart T."/>
            <person name="Pickel B."/>
            <person name="Atanasova L."/>
            <person name="Karlsson M."/>
            <person name="Huettel B."/>
            <person name="Barry K.W."/>
            <person name="Haridas S."/>
            <person name="Chen C."/>
            <person name="Bauer D."/>
            <person name="Andreopoulos W."/>
            <person name="Pangilinan J."/>
            <person name="LaButti K."/>
            <person name="Riley R."/>
            <person name="Lipzen A."/>
            <person name="Clum A."/>
            <person name="Drula E."/>
            <person name="Henrissat B."/>
            <person name="Kohler A."/>
            <person name="Grigoriev I.V."/>
            <person name="Martin F.M."/>
            <person name="Hacquard S."/>
        </authorList>
    </citation>
    <scope>NUCLEOTIDE SEQUENCE</scope>
    <source>
        <strain evidence="2">MPI-CAGE-CH-0235</strain>
    </source>
</reference>
<feature type="region of interest" description="Disordered" evidence="1">
    <location>
        <begin position="1"/>
        <end position="28"/>
    </location>
</feature>
<accession>A0A8K0WRK6</accession>
<evidence type="ECO:0000256" key="1">
    <source>
        <dbReference type="SAM" id="MobiDB-lite"/>
    </source>
</evidence>
<dbReference type="Proteomes" id="UP000813444">
    <property type="component" value="Unassembled WGS sequence"/>
</dbReference>
<evidence type="ECO:0000313" key="3">
    <source>
        <dbReference type="Proteomes" id="UP000813444"/>
    </source>
</evidence>
<comment type="caution">
    <text evidence="2">The sequence shown here is derived from an EMBL/GenBank/DDBJ whole genome shotgun (WGS) entry which is preliminary data.</text>
</comment>
<gene>
    <name evidence="2" type="ORF">B0I35DRAFT_227386</name>
</gene>
<organism evidence="2 3">
    <name type="scientific">Stachybotrys elegans</name>
    <dbReference type="NCBI Taxonomy" id="80388"/>
    <lineage>
        <taxon>Eukaryota</taxon>
        <taxon>Fungi</taxon>
        <taxon>Dikarya</taxon>
        <taxon>Ascomycota</taxon>
        <taxon>Pezizomycotina</taxon>
        <taxon>Sordariomycetes</taxon>
        <taxon>Hypocreomycetidae</taxon>
        <taxon>Hypocreales</taxon>
        <taxon>Stachybotryaceae</taxon>
        <taxon>Stachybotrys</taxon>
    </lineage>
</organism>
<keyword evidence="3" id="KW-1185">Reference proteome</keyword>
<protein>
    <submittedName>
        <fullName evidence="2">Uncharacterized protein</fullName>
    </submittedName>
</protein>
<evidence type="ECO:0000313" key="2">
    <source>
        <dbReference type="EMBL" id="KAH7320059.1"/>
    </source>
</evidence>
<name>A0A8K0WRK6_9HYPO</name>
<dbReference type="AlphaFoldDB" id="A0A8K0WRK6"/>